<dbReference type="RefSeq" id="WP_245507761.1">
    <property type="nucleotide sequence ID" value="NZ_JBHMAM010000013.1"/>
</dbReference>
<evidence type="ECO:0000256" key="9">
    <source>
        <dbReference type="ARBA" id="ARBA00023002"/>
    </source>
</evidence>
<keyword evidence="12 13" id="KW-0472">Membrane</keyword>
<feature type="domain" description="FAD-binding FR-type" evidence="14">
    <location>
        <begin position="220"/>
        <end position="318"/>
    </location>
</feature>
<evidence type="ECO:0000256" key="11">
    <source>
        <dbReference type="ARBA" id="ARBA00023014"/>
    </source>
</evidence>
<keyword evidence="7" id="KW-0274">FAD</keyword>
<evidence type="ECO:0000256" key="10">
    <source>
        <dbReference type="ARBA" id="ARBA00023004"/>
    </source>
</evidence>
<protein>
    <submittedName>
        <fullName evidence="15">Putative ferric reductase</fullName>
    </submittedName>
</protein>
<dbReference type="Proteomes" id="UP000295351">
    <property type="component" value="Unassembled WGS sequence"/>
</dbReference>
<keyword evidence="16" id="KW-1185">Reference proteome</keyword>
<dbReference type="InterPro" id="IPR017927">
    <property type="entry name" value="FAD-bd_FR_type"/>
</dbReference>
<dbReference type="AlphaFoldDB" id="A0A4R2CNW2"/>
<evidence type="ECO:0000256" key="13">
    <source>
        <dbReference type="SAM" id="Phobius"/>
    </source>
</evidence>
<accession>A0A4R2CNW2</accession>
<proteinExistence type="predicted"/>
<keyword evidence="5" id="KW-0001">2Fe-2S</keyword>
<dbReference type="GO" id="GO:0016491">
    <property type="term" value="F:oxidoreductase activity"/>
    <property type="evidence" value="ECO:0007669"/>
    <property type="project" value="UniProtKB-KW"/>
</dbReference>
<dbReference type="InterPro" id="IPR039261">
    <property type="entry name" value="FNR_nucleotide-bd"/>
</dbReference>
<comment type="caution">
    <text evidence="15">The sequence shown here is derived from an EMBL/GenBank/DDBJ whole genome shotgun (WGS) entry which is preliminary data.</text>
</comment>
<feature type="transmembrane region" description="Helical" evidence="13">
    <location>
        <begin position="192"/>
        <end position="214"/>
    </location>
</feature>
<dbReference type="PANTHER" id="PTHR47354">
    <property type="entry name" value="NADH OXIDOREDUCTASE HCR"/>
    <property type="match status" value="1"/>
</dbReference>
<keyword evidence="11" id="KW-0411">Iron-sulfur</keyword>
<keyword evidence="9" id="KW-0560">Oxidoreductase</keyword>
<dbReference type="SUPFAM" id="SSF52343">
    <property type="entry name" value="Ferredoxin reductase-like, C-terminal NADP-linked domain"/>
    <property type="match status" value="1"/>
</dbReference>
<dbReference type="Pfam" id="PF00175">
    <property type="entry name" value="NAD_binding_1"/>
    <property type="match status" value="1"/>
</dbReference>
<keyword evidence="10" id="KW-0408">Iron</keyword>
<evidence type="ECO:0000256" key="3">
    <source>
        <dbReference type="ARBA" id="ARBA00022630"/>
    </source>
</evidence>
<dbReference type="Pfam" id="PF08022">
    <property type="entry name" value="FAD_binding_8"/>
    <property type="match status" value="1"/>
</dbReference>
<evidence type="ECO:0000256" key="8">
    <source>
        <dbReference type="ARBA" id="ARBA00022989"/>
    </source>
</evidence>
<sequence>MTNVMGLASMPLDFGPGQLNLWGHTLTAGSIVATILIIFAGLLAVPAVSHTNAGTTFSLMASSMAFVAMGIAQFMATRPPFIERLFGGLDRIYQFHRKIGIAVLCLILVHYFVAPDFQGLSVTSGLNVLARTAGEWAFYGFVFLLVLSLVKVIPKTRFQIPYQYWRITHRFIGLLFVLVAFHQMLIKRPYDGTVLLAVYLNLFAALGILSYAYTQLLPWLRTRKYEVVNVERHDGATIISAKPTGRKLRAMPGQFGFFRVDKPGLREPHPFTIAGIEDDGSVRFAIKPLGDYTKALREAVAIGDALTLEGGYGHFNHRRGGKKQIWLAGGIGVTPFLAMASRLKGDEGQDIHMVYCVRDGAEAIGLDTFRAQAEKLENFNFVLHNSATDGRFDATKLVSGTSMNPAEADLWFCGPPPLRLAIEKGLKELGKAPRRVEFERFEFR</sequence>
<dbReference type="EMBL" id="SLVX01000012">
    <property type="protein sequence ID" value="TCN42403.1"/>
    <property type="molecule type" value="Genomic_DNA"/>
</dbReference>
<organism evidence="15 16">
    <name type="scientific">Shinella granuli</name>
    <dbReference type="NCBI Taxonomy" id="323621"/>
    <lineage>
        <taxon>Bacteria</taxon>
        <taxon>Pseudomonadati</taxon>
        <taxon>Pseudomonadota</taxon>
        <taxon>Alphaproteobacteria</taxon>
        <taxon>Hyphomicrobiales</taxon>
        <taxon>Rhizobiaceae</taxon>
        <taxon>Shinella</taxon>
    </lineage>
</organism>
<dbReference type="GO" id="GO:0050660">
    <property type="term" value="F:flavin adenine dinucleotide binding"/>
    <property type="evidence" value="ECO:0007669"/>
    <property type="project" value="TreeGrafter"/>
</dbReference>
<dbReference type="GO" id="GO:0051537">
    <property type="term" value="F:2 iron, 2 sulfur cluster binding"/>
    <property type="evidence" value="ECO:0007669"/>
    <property type="project" value="UniProtKB-KW"/>
</dbReference>
<evidence type="ECO:0000259" key="14">
    <source>
        <dbReference type="PROSITE" id="PS51384"/>
    </source>
</evidence>
<dbReference type="PROSITE" id="PS51384">
    <property type="entry name" value="FAD_FR"/>
    <property type="match status" value="1"/>
</dbReference>
<keyword evidence="4 13" id="KW-0812">Transmembrane</keyword>
<evidence type="ECO:0000256" key="7">
    <source>
        <dbReference type="ARBA" id="ARBA00022827"/>
    </source>
</evidence>
<dbReference type="InterPro" id="IPR013130">
    <property type="entry name" value="Fe3_Rdtase_TM_dom"/>
</dbReference>
<evidence type="ECO:0000256" key="12">
    <source>
        <dbReference type="ARBA" id="ARBA00023136"/>
    </source>
</evidence>
<dbReference type="GO" id="GO:0046872">
    <property type="term" value="F:metal ion binding"/>
    <property type="evidence" value="ECO:0007669"/>
    <property type="project" value="UniProtKB-KW"/>
</dbReference>
<keyword evidence="6" id="KW-0479">Metal-binding</keyword>
<dbReference type="Gene3D" id="3.40.50.80">
    <property type="entry name" value="Nucleotide-binding domain of ferredoxin-NADP reductase (FNR) module"/>
    <property type="match status" value="1"/>
</dbReference>
<dbReference type="PANTHER" id="PTHR47354:SF8">
    <property type="entry name" value="1,2-PHENYLACETYL-COA EPOXIDASE, SUBUNIT E"/>
    <property type="match status" value="1"/>
</dbReference>
<dbReference type="InterPro" id="IPR017938">
    <property type="entry name" value="Riboflavin_synthase-like_b-brl"/>
</dbReference>
<keyword evidence="3" id="KW-0285">Flavoprotein</keyword>
<reference evidence="15 16" key="1">
    <citation type="submission" date="2019-03" db="EMBL/GenBank/DDBJ databases">
        <title>Genomic Encyclopedia of Type Strains, Phase IV (KMG-IV): sequencing the most valuable type-strain genomes for metagenomic binning, comparative biology and taxonomic classification.</title>
        <authorList>
            <person name="Goeker M."/>
        </authorList>
    </citation>
    <scope>NUCLEOTIDE SEQUENCE [LARGE SCALE GENOMIC DNA]</scope>
    <source>
        <strain evidence="15 16">DSM 18401</strain>
    </source>
</reference>
<evidence type="ECO:0000256" key="5">
    <source>
        <dbReference type="ARBA" id="ARBA00022714"/>
    </source>
</evidence>
<dbReference type="Pfam" id="PF01794">
    <property type="entry name" value="Ferric_reduct"/>
    <property type="match status" value="1"/>
</dbReference>
<comment type="cofactor">
    <cofactor evidence="1">
        <name>FAD</name>
        <dbReference type="ChEBI" id="CHEBI:57692"/>
    </cofactor>
</comment>
<feature type="transmembrane region" description="Helical" evidence="13">
    <location>
        <begin position="133"/>
        <end position="152"/>
    </location>
</feature>
<name>A0A4R2CNW2_SHIGR</name>
<dbReference type="InterPro" id="IPR001433">
    <property type="entry name" value="OxRdtase_FAD/NAD-bd"/>
</dbReference>
<evidence type="ECO:0000256" key="6">
    <source>
        <dbReference type="ARBA" id="ARBA00022723"/>
    </source>
</evidence>
<dbReference type="PRINTS" id="PR00409">
    <property type="entry name" value="PHDIOXRDTASE"/>
</dbReference>
<dbReference type="GO" id="GO:0016020">
    <property type="term" value="C:membrane"/>
    <property type="evidence" value="ECO:0007669"/>
    <property type="project" value="UniProtKB-SubCell"/>
</dbReference>
<feature type="transmembrane region" description="Helical" evidence="13">
    <location>
        <begin position="164"/>
        <end position="186"/>
    </location>
</feature>
<comment type="subcellular location">
    <subcellularLocation>
        <location evidence="2">Membrane</location>
        <topology evidence="2">Multi-pass membrane protein</topology>
    </subcellularLocation>
</comment>
<dbReference type="SUPFAM" id="SSF63380">
    <property type="entry name" value="Riboflavin synthase domain-like"/>
    <property type="match status" value="1"/>
</dbReference>
<gene>
    <name evidence="15" type="ORF">EV665_112138</name>
</gene>
<evidence type="ECO:0000256" key="4">
    <source>
        <dbReference type="ARBA" id="ARBA00022692"/>
    </source>
</evidence>
<keyword evidence="8 13" id="KW-1133">Transmembrane helix</keyword>
<evidence type="ECO:0000256" key="2">
    <source>
        <dbReference type="ARBA" id="ARBA00004141"/>
    </source>
</evidence>
<dbReference type="InterPro" id="IPR013112">
    <property type="entry name" value="FAD-bd_8"/>
</dbReference>
<evidence type="ECO:0000313" key="15">
    <source>
        <dbReference type="EMBL" id="TCN42403.1"/>
    </source>
</evidence>
<evidence type="ECO:0000313" key="16">
    <source>
        <dbReference type="Proteomes" id="UP000295351"/>
    </source>
</evidence>
<dbReference type="InterPro" id="IPR050415">
    <property type="entry name" value="MRET"/>
</dbReference>
<feature type="transmembrane region" description="Helical" evidence="13">
    <location>
        <begin position="21"/>
        <end position="45"/>
    </location>
</feature>
<dbReference type="CDD" id="cd06198">
    <property type="entry name" value="FNR_like_3"/>
    <property type="match status" value="1"/>
</dbReference>
<evidence type="ECO:0000256" key="1">
    <source>
        <dbReference type="ARBA" id="ARBA00001974"/>
    </source>
</evidence>
<feature type="transmembrane region" description="Helical" evidence="13">
    <location>
        <begin position="95"/>
        <end position="113"/>
    </location>
</feature>
<dbReference type="Gene3D" id="2.40.30.10">
    <property type="entry name" value="Translation factors"/>
    <property type="match status" value="1"/>
</dbReference>
<feature type="transmembrane region" description="Helical" evidence="13">
    <location>
        <begin position="57"/>
        <end position="75"/>
    </location>
</feature>